<dbReference type="Gene3D" id="3.60.15.10">
    <property type="entry name" value="Ribonuclease Z/Hydroxyacylglutathione hydrolase-like"/>
    <property type="match status" value="1"/>
</dbReference>
<dbReference type="Proteomes" id="UP000248806">
    <property type="component" value="Unassembled WGS sequence"/>
</dbReference>
<sequence length="203" mass="23213">MSYVTYVHEMSPDNRIRMYRSSQPNLSDFDDFEVDSYLISTGRFILFCDTLFHPEDMARIVHDLGQERVGRPFLVMNSHADWDHAWGNSYFTGEQTAPIIGHTHCRTRMTEEREKTMLASFQQRYPAQFSSVILMPPTATFQGTFTLYSGNLTVELFDAPGHSLDHIAAWIPELCLLLAFDAVEIPIPLNKKTLQACRACSLL</sequence>
<dbReference type="RefSeq" id="WP_111320808.1">
    <property type="nucleotide sequence ID" value="NZ_BIFX01000002.1"/>
</dbReference>
<keyword evidence="3" id="KW-1185">Reference proteome</keyword>
<comment type="caution">
    <text evidence="2">The sequence shown here is derived from an EMBL/GenBank/DDBJ whole genome shotgun (WGS) entry which is preliminary data.</text>
</comment>
<dbReference type="SUPFAM" id="SSF56281">
    <property type="entry name" value="Metallo-hydrolase/oxidoreductase"/>
    <property type="match status" value="1"/>
</dbReference>
<reference evidence="2 3" key="1">
    <citation type="submission" date="2018-06" db="EMBL/GenBank/DDBJ databases">
        <title>Genomic Encyclopedia of Archaeal and Bacterial Type Strains, Phase II (KMG-II): from individual species to whole genera.</title>
        <authorList>
            <person name="Goeker M."/>
        </authorList>
    </citation>
    <scope>NUCLEOTIDE SEQUENCE [LARGE SCALE GENOMIC DNA]</scope>
    <source>
        <strain evidence="2 3">ATCC BAA-1881</strain>
    </source>
</reference>
<protein>
    <recommendedName>
        <fullName evidence="1">Metallo-beta-lactamase domain-containing protein</fullName>
    </recommendedName>
</protein>
<dbReference type="OrthoDB" id="420651at2"/>
<proteinExistence type="predicted"/>
<evidence type="ECO:0000313" key="3">
    <source>
        <dbReference type="Proteomes" id="UP000248806"/>
    </source>
</evidence>
<dbReference type="AlphaFoldDB" id="A0A326U8V0"/>
<dbReference type="InterPro" id="IPR036866">
    <property type="entry name" value="RibonucZ/Hydroxyglut_hydro"/>
</dbReference>
<accession>A0A326U8V0</accession>
<evidence type="ECO:0000259" key="1">
    <source>
        <dbReference type="Pfam" id="PF00753"/>
    </source>
</evidence>
<organism evidence="2 3">
    <name type="scientific">Thermosporothrix hazakensis</name>
    <dbReference type="NCBI Taxonomy" id="644383"/>
    <lineage>
        <taxon>Bacteria</taxon>
        <taxon>Bacillati</taxon>
        <taxon>Chloroflexota</taxon>
        <taxon>Ktedonobacteria</taxon>
        <taxon>Ktedonobacterales</taxon>
        <taxon>Thermosporotrichaceae</taxon>
        <taxon>Thermosporothrix</taxon>
    </lineage>
</organism>
<evidence type="ECO:0000313" key="2">
    <source>
        <dbReference type="EMBL" id="PZW32606.1"/>
    </source>
</evidence>
<feature type="domain" description="Metallo-beta-lactamase" evidence="1">
    <location>
        <begin position="74"/>
        <end position="179"/>
    </location>
</feature>
<dbReference type="EMBL" id="QKUF01000004">
    <property type="protein sequence ID" value="PZW32606.1"/>
    <property type="molecule type" value="Genomic_DNA"/>
</dbReference>
<dbReference type="InterPro" id="IPR001279">
    <property type="entry name" value="Metallo-B-lactamas"/>
</dbReference>
<name>A0A326U8V0_THEHA</name>
<gene>
    <name evidence="2" type="ORF">EI42_01698</name>
</gene>
<dbReference type="Pfam" id="PF00753">
    <property type="entry name" value="Lactamase_B"/>
    <property type="match status" value="1"/>
</dbReference>